<comment type="similarity">
    <text evidence="2">Belongs to the MCTP family.</text>
</comment>
<dbReference type="PANTHER" id="PTHR31425:SF27">
    <property type="entry name" value="OS04G0691800 PROTEIN"/>
    <property type="match status" value="1"/>
</dbReference>
<dbReference type="SUPFAM" id="SSF49562">
    <property type="entry name" value="C2 domain (Calcium/lipid-binding domain, CaLB)"/>
    <property type="match status" value="4"/>
</dbReference>
<evidence type="ECO:0000256" key="1">
    <source>
        <dbReference type="ARBA" id="ARBA00004141"/>
    </source>
</evidence>
<dbReference type="InterPro" id="IPR047255">
    <property type="entry name" value="C2D_MCTP_PRT_plant"/>
</dbReference>
<keyword evidence="4" id="KW-0677">Repeat</keyword>
<dbReference type="Pfam" id="PF08372">
    <property type="entry name" value="PRT_C"/>
    <property type="match status" value="1"/>
</dbReference>
<proteinExistence type="inferred from homology"/>
<evidence type="ECO:0000256" key="4">
    <source>
        <dbReference type="ARBA" id="ARBA00022737"/>
    </source>
</evidence>
<keyword evidence="6 8" id="KW-0472">Membrane</keyword>
<comment type="caution">
    <text evidence="10">The sequence shown here is derived from an EMBL/GenBank/DDBJ whole genome shotgun (WGS) entry which is preliminary data.</text>
</comment>
<dbReference type="FunFam" id="2.60.40.150:FF:000090">
    <property type="entry name" value="C2 domain-containing protein"/>
    <property type="match status" value="1"/>
</dbReference>
<protein>
    <submittedName>
        <fullName evidence="10">Protein QUIRKY</fullName>
    </submittedName>
</protein>
<feature type="domain" description="C2" evidence="9">
    <location>
        <begin position="1"/>
        <end position="104"/>
    </location>
</feature>
<keyword evidence="11" id="KW-1185">Reference proteome</keyword>
<dbReference type="Gene3D" id="2.60.40.150">
    <property type="entry name" value="C2 domain"/>
    <property type="match status" value="4"/>
</dbReference>
<feature type="domain" description="C2" evidence="9">
    <location>
        <begin position="210"/>
        <end position="330"/>
    </location>
</feature>
<evidence type="ECO:0000256" key="2">
    <source>
        <dbReference type="ARBA" id="ARBA00007923"/>
    </source>
</evidence>
<evidence type="ECO:0000256" key="5">
    <source>
        <dbReference type="ARBA" id="ARBA00022989"/>
    </source>
</evidence>
<sequence>MKVAVEVIEATDLLPKEGRGASNPFVEIRFNNESQRTQTRFNTLSPTWSETFFFSVPESSLLENLTVTASVLHEREKGRSQFMGQVVLSGSSLGPTISSSIQWFPLEKRFFFSRVRGELCLKAYFLDDEDEYITNNTSQKKEHENNKKDTEHVKIKKQDPETRVFHAVPAGGDKKKAAPSPSGKGGGATSAQPDYNLIDTSPSIPALTREHVNSKISSTYDLVEVMQYLFVYVVKARDLPTKDITGFLDPYVEVKLGNFTGITKFLEKNNNPVWGQVFAFSQHQMQADSFEVIVKDKDVLLDDYVGRVKVNLTDVPHRTAPDGPMAPVWHRLEYKDGSKLRHGEVNFAVWFGTQADEKFPDAWQSDAHDVSYRGMINTKSKVYFLPRMAYLRISVLEAQDLVPIDKSKPLNATLKVQYGQQSRKTKPAGSVNPAWKEDILFVACPPFKDLLIITVEDSGQSLGRLFVPLSSVARNDQGKKIPPKWYNLLKPDATIDEVKKEERFSSKIHLKITLDTGYHVIEESMQYSSDFQPASKKIQKSAIGLLELGILSARNLSGAKAPYCVARYGPKWARTRTLLNTNSPRWNEQYTWEVFDPCTVITVAVFENCHISDKGSSDKKIGKVRIRISTLQTDRVYTHFYPLLTLQPSGLKKNGELHLAVRFTCTAWVNMLLQYSRTLLPKMHYSQPISIMQQDQLRSRAVALVTERLGNAEPPLRKEVVDYILEVPSHMWSMRKSKANFYRVTSLMSSLSSIGKWINNILNWKNTFTTLLVHVLFITLVFFPELILPTIFLYLFAVGLFNYRFKPNRPPHLDPRLSQADMAHQDELDEEFDTFPTSKNMDTVRFRYDRLRTVVGRIQTVAGDIATQGERFNALLSWRDPRATRLFIIFSLLLAVVVYVTPFQLVALLVGLYILRHPKFRSKSPSPSFNFYKRLPSRSDMLL</sequence>
<dbReference type="CDD" id="cd08379">
    <property type="entry name" value="C2D_MCTP_PRT_plant"/>
    <property type="match status" value="1"/>
</dbReference>
<dbReference type="InterPro" id="IPR035892">
    <property type="entry name" value="C2_domain_sf"/>
</dbReference>
<feature type="transmembrane region" description="Helical" evidence="8">
    <location>
        <begin position="771"/>
        <end position="801"/>
    </location>
</feature>
<evidence type="ECO:0000256" key="7">
    <source>
        <dbReference type="SAM" id="MobiDB-lite"/>
    </source>
</evidence>
<comment type="subcellular location">
    <subcellularLocation>
        <location evidence="1">Membrane</location>
        <topology evidence="1">Multi-pass membrane protein</topology>
    </subcellularLocation>
</comment>
<dbReference type="Pfam" id="PF00168">
    <property type="entry name" value="C2"/>
    <property type="match status" value="4"/>
</dbReference>
<dbReference type="AlphaFoldDB" id="A0A833RCH1"/>
<evidence type="ECO:0000256" key="8">
    <source>
        <dbReference type="SAM" id="Phobius"/>
    </source>
</evidence>
<reference evidence="10" key="1">
    <citation type="submission" date="2020-01" db="EMBL/GenBank/DDBJ databases">
        <title>Genome sequence of Kobresia littledalei, the first chromosome-level genome in the family Cyperaceae.</title>
        <authorList>
            <person name="Qu G."/>
        </authorList>
    </citation>
    <scope>NUCLEOTIDE SEQUENCE</scope>
    <source>
        <strain evidence="10">C.B.Clarke</strain>
        <tissue evidence="10">Leaf</tissue>
    </source>
</reference>
<organism evidence="10 11">
    <name type="scientific">Carex littledalei</name>
    <dbReference type="NCBI Taxonomy" id="544730"/>
    <lineage>
        <taxon>Eukaryota</taxon>
        <taxon>Viridiplantae</taxon>
        <taxon>Streptophyta</taxon>
        <taxon>Embryophyta</taxon>
        <taxon>Tracheophyta</taxon>
        <taxon>Spermatophyta</taxon>
        <taxon>Magnoliopsida</taxon>
        <taxon>Liliopsida</taxon>
        <taxon>Poales</taxon>
        <taxon>Cyperaceae</taxon>
        <taxon>Cyperoideae</taxon>
        <taxon>Cariceae</taxon>
        <taxon>Carex</taxon>
        <taxon>Carex subgen. Euthyceras</taxon>
    </lineage>
</organism>
<gene>
    <name evidence="10" type="ORF">FCM35_KLT19307</name>
</gene>
<dbReference type="PROSITE" id="PS50004">
    <property type="entry name" value="C2"/>
    <property type="match status" value="4"/>
</dbReference>
<dbReference type="EMBL" id="SWLB01000007">
    <property type="protein sequence ID" value="KAF3336721.1"/>
    <property type="molecule type" value="Genomic_DNA"/>
</dbReference>
<evidence type="ECO:0000256" key="3">
    <source>
        <dbReference type="ARBA" id="ARBA00022692"/>
    </source>
</evidence>
<evidence type="ECO:0000313" key="10">
    <source>
        <dbReference type="EMBL" id="KAF3336721.1"/>
    </source>
</evidence>
<feature type="region of interest" description="Disordered" evidence="7">
    <location>
        <begin position="166"/>
        <end position="195"/>
    </location>
</feature>
<dbReference type="Proteomes" id="UP000623129">
    <property type="component" value="Unassembled WGS sequence"/>
</dbReference>
<dbReference type="InterPro" id="IPR000008">
    <property type="entry name" value="C2_dom"/>
</dbReference>
<dbReference type="InterPro" id="IPR047259">
    <property type="entry name" value="QUIRKY-like"/>
</dbReference>
<evidence type="ECO:0000259" key="9">
    <source>
        <dbReference type="PROSITE" id="PS50004"/>
    </source>
</evidence>
<evidence type="ECO:0000256" key="6">
    <source>
        <dbReference type="ARBA" id="ARBA00023136"/>
    </source>
</evidence>
<feature type="domain" description="C2" evidence="9">
    <location>
        <begin position="372"/>
        <end position="486"/>
    </location>
</feature>
<dbReference type="OrthoDB" id="270970at2759"/>
<feature type="domain" description="C2" evidence="9">
    <location>
        <begin position="527"/>
        <end position="641"/>
    </location>
</feature>
<accession>A0A833RCH1</accession>
<dbReference type="GO" id="GO:0016020">
    <property type="term" value="C:membrane"/>
    <property type="evidence" value="ECO:0007669"/>
    <property type="project" value="UniProtKB-SubCell"/>
</dbReference>
<name>A0A833RCH1_9POAL</name>
<keyword evidence="3 8" id="KW-0812">Transmembrane</keyword>
<dbReference type="InterPro" id="IPR013583">
    <property type="entry name" value="MCTP_C"/>
</dbReference>
<keyword evidence="5 8" id="KW-1133">Transmembrane helix</keyword>
<dbReference type="PANTHER" id="PTHR31425">
    <property type="entry name" value="PHOSPHORIBOSYLANTHRANILATE TRANSFERASE ISOFORM 1"/>
    <property type="match status" value="1"/>
</dbReference>
<dbReference type="SMART" id="SM00239">
    <property type="entry name" value="C2"/>
    <property type="match status" value="4"/>
</dbReference>
<feature type="transmembrane region" description="Helical" evidence="8">
    <location>
        <begin position="886"/>
        <end position="915"/>
    </location>
</feature>
<evidence type="ECO:0000313" key="11">
    <source>
        <dbReference type="Proteomes" id="UP000623129"/>
    </source>
</evidence>